<accession>A0ABP1NDI9</accession>
<comment type="caution">
    <text evidence="2">The sequence shown here is derived from an EMBL/GenBank/DDBJ whole genome shotgun (WGS) entry which is preliminary data.</text>
</comment>
<name>A0ABP1NDI9_XYLVO</name>
<feature type="compositionally biased region" description="Polar residues" evidence="1">
    <location>
        <begin position="9"/>
        <end position="20"/>
    </location>
</feature>
<reference evidence="2 3" key="1">
    <citation type="submission" date="2024-08" db="EMBL/GenBank/DDBJ databases">
        <authorList>
            <person name="Will J Nash"/>
            <person name="Angela Man"/>
            <person name="Seanna McTaggart"/>
            <person name="Kendall Baker"/>
            <person name="Tom Barker"/>
            <person name="Leah Catchpole"/>
            <person name="Alex Durrant"/>
            <person name="Karim Gharbi"/>
            <person name="Naomi Irish"/>
            <person name="Gemy Kaithakottil"/>
            <person name="Debby Ku"/>
            <person name="Aaliyah Providence"/>
            <person name="Felix Shaw"/>
            <person name="David Swarbreck"/>
            <person name="Chris Watkins"/>
            <person name="Ann M. McCartney"/>
            <person name="Giulio Formenti"/>
            <person name="Alice Mouton"/>
            <person name="Noel Vella"/>
            <person name="Bjorn M von Reumont"/>
            <person name="Adriana Vella"/>
            <person name="Wilfried Haerty"/>
        </authorList>
    </citation>
    <scope>NUCLEOTIDE SEQUENCE [LARGE SCALE GENOMIC DNA]</scope>
</reference>
<dbReference type="Proteomes" id="UP001642520">
    <property type="component" value="Unassembled WGS sequence"/>
</dbReference>
<dbReference type="EMBL" id="CAXAJV020001289">
    <property type="protein sequence ID" value="CAL7939058.1"/>
    <property type="molecule type" value="Genomic_DNA"/>
</dbReference>
<keyword evidence="3" id="KW-1185">Reference proteome</keyword>
<sequence>MSTTDIDDPQLSTRPTKTKETSIVLSRNATVVPRKVPLSKLDLDGGKRVRRVARVGNKTVMAVNNCRAGTTRSPDKFVRLTGNTLCSSLMKIIWCTPTARGWYARYKARLSRRSIYTPFAHGFPPSVDLFPMMPAFSLASNRIVACSIATLRNYYKPPFV</sequence>
<gene>
    <name evidence="2" type="ORF">XYLVIOL_LOCUS3652</name>
</gene>
<feature type="region of interest" description="Disordered" evidence="1">
    <location>
        <begin position="1"/>
        <end position="20"/>
    </location>
</feature>
<evidence type="ECO:0000313" key="2">
    <source>
        <dbReference type="EMBL" id="CAL7939058.1"/>
    </source>
</evidence>
<evidence type="ECO:0000256" key="1">
    <source>
        <dbReference type="SAM" id="MobiDB-lite"/>
    </source>
</evidence>
<protein>
    <submittedName>
        <fullName evidence="2">Uncharacterized protein</fullName>
    </submittedName>
</protein>
<evidence type="ECO:0000313" key="3">
    <source>
        <dbReference type="Proteomes" id="UP001642520"/>
    </source>
</evidence>
<organism evidence="2 3">
    <name type="scientific">Xylocopa violacea</name>
    <name type="common">Violet carpenter bee</name>
    <name type="synonym">Apis violacea</name>
    <dbReference type="NCBI Taxonomy" id="135666"/>
    <lineage>
        <taxon>Eukaryota</taxon>
        <taxon>Metazoa</taxon>
        <taxon>Ecdysozoa</taxon>
        <taxon>Arthropoda</taxon>
        <taxon>Hexapoda</taxon>
        <taxon>Insecta</taxon>
        <taxon>Pterygota</taxon>
        <taxon>Neoptera</taxon>
        <taxon>Endopterygota</taxon>
        <taxon>Hymenoptera</taxon>
        <taxon>Apocrita</taxon>
        <taxon>Aculeata</taxon>
        <taxon>Apoidea</taxon>
        <taxon>Anthophila</taxon>
        <taxon>Apidae</taxon>
        <taxon>Xylocopa</taxon>
        <taxon>Xylocopa</taxon>
    </lineage>
</organism>
<proteinExistence type="predicted"/>